<evidence type="ECO:0000256" key="5">
    <source>
        <dbReference type="ARBA" id="ARBA00022741"/>
    </source>
</evidence>
<gene>
    <name evidence="9" type="ORF">SAMN02745194_00844</name>
</gene>
<reference evidence="9 10" key="1">
    <citation type="submission" date="2016-11" db="EMBL/GenBank/DDBJ databases">
        <authorList>
            <person name="Jaros S."/>
            <person name="Januszkiewicz K."/>
            <person name="Wedrychowicz H."/>
        </authorList>
    </citation>
    <scope>NUCLEOTIDE SEQUENCE [LARGE SCALE GENOMIC DNA]</scope>
    <source>
        <strain evidence="9 10">DSM 14916</strain>
    </source>
</reference>
<dbReference type="PANTHER" id="PTHR43166:SF35">
    <property type="entry name" value="L-CYSTINE IMPORT ATP-BINDING PROTEIN TCYN"/>
    <property type="match status" value="1"/>
</dbReference>
<dbReference type="InterPro" id="IPR017871">
    <property type="entry name" value="ABC_transporter-like_CS"/>
</dbReference>
<dbReference type="SMART" id="SM00382">
    <property type="entry name" value="AAA"/>
    <property type="match status" value="1"/>
</dbReference>
<dbReference type="InterPro" id="IPR003439">
    <property type="entry name" value="ABC_transporter-like_ATP-bd"/>
</dbReference>
<dbReference type="Pfam" id="PF00005">
    <property type="entry name" value="ABC_tran"/>
    <property type="match status" value="1"/>
</dbReference>
<evidence type="ECO:0000256" key="7">
    <source>
        <dbReference type="ARBA" id="ARBA00023136"/>
    </source>
</evidence>
<dbReference type="PIRSF" id="PIRSF039085">
    <property type="entry name" value="ABC_ATPase_HisP"/>
    <property type="match status" value="1"/>
</dbReference>
<dbReference type="AlphaFoldDB" id="A0A1M6D7D1"/>
<dbReference type="InterPro" id="IPR003593">
    <property type="entry name" value="AAA+_ATPase"/>
</dbReference>
<dbReference type="Proteomes" id="UP000184387">
    <property type="component" value="Unassembled WGS sequence"/>
</dbReference>
<keyword evidence="6 9" id="KW-0067">ATP-binding</keyword>
<dbReference type="FunFam" id="3.40.50.300:FF:000020">
    <property type="entry name" value="Amino acid ABC transporter ATP-binding component"/>
    <property type="match status" value="1"/>
</dbReference>
<evidence type="ECO:0000256" key="4">
    <source>
        <dbReference type="ARBA" id="ARBA00022475"/>
    </source>
</evidence>
<dbReference type="PANTHER" id="PTHR43166">
    <property type="entry name" value="AMINO ACID IMPORT ATP-BINDING PROTEIN"/>
    <property type="match status" value="1"/>
</dbReference>
<dbReference type="CDD" id="cd03262">
    <property type="entry name" value="ABC_HisP_GlnQ"/>
    <property type="match status" value="1"/>
</dbReference>
<dbReference type="SUPFAM" id="SSF52540">
    <property type="entry name" value="P-loop containing nucleoside triphosphate hydrolases"/>
    <property type="match status" value="1"/>
</dbReference>
<keyword evidence="10" id="KW-1185">Reference proteome</keyword>
<dbReference type="Gene3D" id="3.40.50.300">
    <property type="entry name" value="P-loop containing nucleotide triphosphate hydrolases"/>
    <property type="match status" value="1"/>
</dbReference>
<dbReference type="GO" id="GO:0016887">
    <property type="term" value="F:ATP hydrolysis activity"/>
    <property type="evidence" value="ECO:0007669"/>
    <property type="project" value="InterPro"/>
</dbReference>
<evidence type="ECO:0000259" key="8">
    <source>
        <dbReference type="PROSITE" id="PS50893"/>
    </source>
</evidence>
<dbReference type="GO" id="GO:0005524">
    <property type="term" value="F:ATP binding"/>
    <property type="evidence" value="ECO:0007669"/>
    <property type="project" value="UniProtKB-KW"/>
</dbReference>
<accession>A0A1M6D7D1</accession>
<comment type="similarity">
    <text evidence="2">Belongs to the ABC transporter superfamily.</text>
</comment>
<keyword evidence="5" id="KW-0547">Nucleotide-binding</keyword>
<dbReference type="InterPro" id="IPR050086">
    <property type="entry name" value="MetN_ABC_transporter-like"/>
</dbReference>
<dbReference type="InterPro" id="IPR030679">
    <property type="entry name" value="ABC_ATPase_HisP-typ"/>
</dbReference>
<keyword evidence="4" id="KW-1003">Cell membrane</keyword>
<evidence type="ECO:0000256" key="2">
    <source>
        <dbReference type="ARBA" id="ARBA00005417"/>
    </source>
</evidence>
<dbReference type="PROSITE" id="PS50893">
    <property type="entry name" value="ABC_TRANSPORTER_2"/>
    <property type="match status" value="1"/>
</dbReference>
<keyword evidence="7" id="KW-0472">Membrane</keyword>
<dbReference type="PROSITE" id="PS00211">
    <property type="entry name" value="ABC_TRANSPORTER_1"/>
    <property type="match status" value="1"/>
</dbReference>
<comment type="subcellular location">
    <subcellularLocation>
        <location evidence="1">Cell membrane</location>
        <topology evidence="1">Peripheral membrane protein</topology>
    </subcellularLocation>
</comment>
<feature type="domain" description="ABC transporter" evidence="8">
    <location>
        <begin position="8"/>
        <end position="250"/>
    </location>
</feature>
<sequence length="258" mass="28733">MDTPQEVLRIEGLRKSFGQLEVLSGIDLTVAKGERIAILGSSGSGKSTFLRCINMMEMPSAGRVALDGQLLGQEKGGTIRYPEAELCRLRTRIGMIFQQFNLFPHMTVAQNVMEGPVSVLGVRRREAEERALRYLAKVGLTEKAAEYPSRLSGGQQQRVAIARALAMEPEILLFDEPTSSLDPELVGEVLQTILDLSQEGRTMLLVTHELGFAYHFATRVLFLHQGRILEQGTPEEVLKHPREERTRAFIGQHSAFAF</sequence>
<evidence type="ECO:0000313" key="9">
    <source>
        <dbReference type="EMBL" id="SHI69125.1"/>
    </source>
</evidence>
<name>A0A1M6D7D1_9PROT</name>
<dbReference type="STRING" id="198092.SAMN02745194_00844"/>
<dbReference type="InterPro" id="IPR027417">
    <property type="entry name" value="P-loop_NTPase"/>
</dbReference>
<dbReference type="OrthoDB" id="9802264at2"/>
<organism evidence="9 10">
    <name type="scientific">Muricoccus roseus</name>
    <dbReference type="NCBI Taxonomy" id="198092"/>
    <lineage>
        <taxon>Bacteria</taxon>
        <taxon>Pseudomonadati</taxon>
        <taxon>Pseudomonadota</taxon>
        <taxon>Alphaproteobacteria</taxon>
        <taxon>Acetobacterales</taxon>
        <taxon>Roseomonadaceae</taxon>
        <taxon>Muricoccus</taxon>
    </lineage>
</organism>
<evidence type="ECO:0000256" key="6">
    <source>
        <dbReference type="ARBA" id="ARBA00022840"/>
    </source>
</evidence>
<dbReference type="GO" id="GO:0015424">
    <property type="term" value="F:ABC-type amino acid transporter activity"/>
    <property type="evidence" value="ECO:0007669"/>
    <property type="project" value="InterPro"/>
</dbReference>
<proteinExistence type="inferred from homology"/>
<protein>
    <submittedName>
        <fullName evidence="9">Polar amino acid transport system ATP-binding protein</fullName>
    </submittedName>
</protein>
<evidence type="ECO:0000256" key="3">
    <source>
        <dbReference type="ARBA" id="ARBA00022448"/>
    </source>
</evidence>
<evidence type="ECO:0000313" key="10">
    <source>
        <dbReference type="Proteomes" id="UP000184387"/>
    </source>
</evidence>
<dbReference type="RefSeq" id="WP_073131797.1">
    <property type="nucleotide sequence ID" value="NZ_FQZF01000004.1"/>
</dbReference>
<dbReference type="EMBL" id="FQZF01000004">
    <property type="protein sequence ID" value="SHI69125.1"/>
    <property type="molecule type" value="Genomic_DNA"/>
</dbReference>
<dbReference type="GO" id="GO:0005886">
    <property type="term" value="C:plasma membrane"/>
    <property type="evidence" value="ECO:0007669"/>
    <property type="project" value="UniProtKB-SubCell"/>
</dbReference>
<keyword evidence="3" id="KW-0813">Transport</keyword>
<evidence type="ECO:0000256" key="1">
    <source>
        <dbReference type="ARBA" id="ARBA00004202"/>
    </source>
</evidence>